<sequence length="337" mass="36390">MATTQPPPAESTANGAASGPPTLSTITSLPPLPYPLHPRGQTNAEALRVMRMLGDNASNGVVDYPYPTNTDYPLPPLPPIPVPTGASRRRRTEPVRRAPEPIAVPPIPETSYLYGTHTLESAVQAHNAANPSLGLVIHYDRSALLFHLGEEGYMWCILRALGAEDASDMRVLGVRPFHSSEAREPPIHAVPPPGPALVFGEHLKRLNLTVLTLLHRIPHEIALLQYPCYRCGKFLSDIDGLPLNASGWIPPSPKSSGAEKANGKTDGETNVDGGEKEDKAEGKKEEKMEGEKEKEGEGGEKEGGKEGGKEGEAEDKPDAEDDKEGRWVKWHASCRAP</sequence>
<reference evidence="2" key="2">
    <citation type="submission" date="2023-06" db="EMBL/GenBank/DDBJ databases">
        <authorList>
            <person name="Kobayashi Y."/>
            <person name="Kayamori A."/>
            <person name="Aoki K."/>
            <person name="Shiwa Y."/>
            <person name="Fujita N."/>
            <person name="Sugita T."/>
            <person name="Iwasaki W."/>
            <person name="Tanaka N."/>
            <person name="Takashima M."/>
        </authorList>
    </citation>
    <scope>NUCLEOTIDE SEQUENCE</scope>
    <source>
        <strain evidence="2">HIS016</strain>
    </source>
</reference>
<evidence type="ECO:0000256" key="1">
    <source>
        <dbReference type="SAM" id="MobiDB-lite"/>
    </source>
</evidence>
<feature type="region of interest" description="Disordered" evidence="1">
    <location>
        <begin position="1"/>
        <end position="40"/>
    </location>
</feature>
<evidence type="ECO:0000313" key="3">
    <source>
        <dbReference type="Proteomes" id="UP001222932"/>
    </source>
</evidence>
<organism evidence="2 3">
    <name type="scientific">Cutaneotrichosporon spelunceum</name>
    <dbReference type="NCBI Taxonomy" id="1672016"/>
    <lineage>
        <taxon>Eukaryota</taxon>
        <taxon>Fungi</taxon>
        <taxon>Dikarya</taxon>
        <taxon>Basidiomycota</taxon>
        <taxon>Agaricomycotina</taxon>
        <taxon>Tremellomycetes</taxon>
        <taxon>Trichosporonales</taxon>
        <taxon>Trichosporonaceae</taxon>
        <taxon>Cutaneotrichosporon</taxon>
    </lineage>
</organism>
<proteinExistence type="predicted"/>
<feature type="compositionally biased region" description="Pro residues" evidence="1">
    <location>
        <begin position="73"/>
        <end position="82"/>
    </location>
</feature>
<dbReference type="AlphaFoldDB" id="A0AAD3TPN0"/>
<gene>
    <name evidence="2" type="ORF">CspeluHIS016_0112740</name>
</gene>
<evidence type="ECO:0000313" key="2">
    <source>
        <dbReference type="EMBL" id="GMK54688.1"/>
    </source>
</evidence>
<protein>
    <submittedName>
        <fullName evidence="2">Uncharacterized protein</fullName>
    </submittedName>
</protein>
<keyword evidence="3" id="KW-1185">Reference proteome</keyword>
<feature type="region of interest" description="Disordered" evidence="1">
    <location>
        <begin position="73"/>
        <end position="102"/>
    </location>
</feature>
<feature type="region of interest" description="Disordered" evidence="1">
    <location>
        <begin position="250"/>
        <end position="337"/>
    </location>
</feature>
<reference evidence="2" key="1">
    <citation type="journal article" date="2023" name="BMC Genomics">
        <title>Chromosome-level genome assemblies of Cutaneotrichosporon spp. (Trichosporonales, Basidiomycota) reveal imbalanced evolution between nucleotide sequences and chromosome synteny.</title>
        <authorList>
            <person name="Kobayashi Y."/>
            <person name="Kayamori A."/>
            <person name="Aoki K."/>
            <person name="Shiwa Y."/>
            <person name="Matsutani M."/>
            <person name="Fujita N."/>
            <person name="Sugita T."/>
            <person name="Iwasaki W."/>
            <person name="Tanaka N."/>
            <person name="Takashima M."/>
        </authorList>
    </citation>
    <scope>NUCLEOTIDE SEQUENCE</scope>
    <source>
        <strain evidence="2">HIS016</strain>
    </source>
</reference>
<feature type="compositionally biased region" description="Low complexity" evidence="1">
    <location>
        <begin position="18"/>
        <end position="29"/>
    </location>
</feature>
<comment type="caution">
    <text evidence="2">The sequence shown here is derived from an EMBL/GenBank/DDBJ whole genome shotgun (WGS) entry which is preliminary data.</text>
</comment>
<dbReference type="Proteomes" id="UP001222932">
    <property type="component" value="Unassembled WGS sequence"/>
</dbReference>
<dbReference type="EMBL" id="BTCM01000001">
    <property type="protein sequence ID" value="GMK54688.1"/>
    <property type="molecule type" value="Genomic_DNA"/>
</dbReference>
<accession>A0AAD3TPN0</accession>
<feature type="compositionally biased region" description="Basic and acidic residues" evidence="1">
    <location>
        <begin position="261"/>
        <end position="316"/>
    </location>
</feature>
<name>A0AAD3TPN0_9TREE</name>